<organism evidence="10 11">
    <name type="scientific">Oryzias sinensis</name>
    <name type="common">Chinese medaka</name>
    <dbReference type="NCBI Taxonomy" id="183150"/>
    <lineage>
        <taxon>Eukaryota</taxon>
        <taxon>Metazoa</taxon>
        <taxon>Chordata</taxon>
        <taxon>Craniata</taxon>
        <taxon>Vertebrata</taxon>
        <taxon>Euteleostomi</taxon>
        <taxon>Actinopterygii</taxon>
        <taxon>Neopterygii</taxon>
        <taxon>Teleostei</taxon>
        <taxon>Neoteleostei</taxon>
        <taxon>Acanthomorphata</taxon>
        <taxon>Ovalentaria</taxon>
        <taxon>Atherinomorphae</taxon>
        <taxon>Beloniformes</taxon>
        <taxon>Adrianichthyidae</taxon>
        <taxon>Oryziinae</taxon>
        <taxon>Oryzias</taxon>
    </lineage>
</organism>
<dbReference type="FunFam" id="2.30.29.30:FF:000133">
    <property type="entry name" value="myosin phosphatase Rho-interacting protein isoform X1"/>
    <property type="match status" value="1"/>
</dbReference>
<feature type="compositionally biased region" description="Basic and acidic residues" evidence="8">
    <location>
        <begin position="557"/>
        <end position="574"/>
    </location>
</feature>
<feature type="region of interest" description="Disordered" evidence="8">
    <location>
        <begin position="232"/>
        <end position="258"/>
    </location>
</feature>
<dbReference type="PROSITE" id="PS50003">
    <property type="entry name" value="PH_DOMAIN"/>
    <property type="match status" value="1"/>
</dbReference>
<evidence type="ECO:0000256" key="5">
    <source>
        <dbReference type="ARBA" id="ARBA00023203"/>
    </source>
</evidence>
<keyword evidence="3" id="KW-0597">Phosphoprotein</keyword>
<feature type="compositionally biased region" description="Basic and acidic residues" evidence="8">
    <location>
        <begin position="75"/>
        <end position="86"/>
    </location>
</feature>
<dbReference type="SUPFAM" id="SSF50729">
    <property type="entry name" value="PH domain-like"/>
    <property type="match status" value="1"/>
</dbReference>
<dbReference type="Ensembl" id="ENSOSIT00000038647.1">
    <property type="protein sequence ID" value="ENSOSIP00000036666.1"/>
    <property type="gene ID" value="ENSOSIG00000018225.1"/>
</dbReference>
<evidence type="ECO:0000256" key="8">
    <source>
        <dbReference type="SAM" id="MobiDB-lite"/>
    </source>
</evidence>
<feature type="compositionally biased region" description="Polar residues" evidence="8">
    <location>
        <begin position="668"/>
        <end position="692"/>
    </location>
</feature>
<name>A0A8C7Z0I4_9TELE</name>
<feature type="region of interest" description="Disordered" evidence="8">
    <location>
        <begin position="155"/>
        <end position="177"/>
    </location>
</feature>
<feature type="compositionally biased region" description="Basic and acidic residues" evidence="8">
    <location>
        <begin position="1108"/>
        <end position="1120"/>
    </location>
</feature>
<reference evidence="10" key="2">
    <citation type="submission" date="2025-09" db="UniProtKB">
        <authorList>
            <consortium name="Ensembl"/>
        </authorList>
    </citation>
    <scope>IDENTIFICATION</scope>
</reference>
<dbReference type="GeneTree" id="ENSGT00940000157340"/>
<feature type="compositionally biased region" description="Low complexity" evidence="8">
    <location>
        <begin position="812"/>
        <end position="826"/>
    </location>
</feature>
<feature type="compositionally biased region" description="Basic and acidic residues" evidence="8">
    <location>
        <begin position="604"/>
        <end position="619"/>
    </location>
</feature>
<keyword evidence="2" id="KW-0963">Cytoplasm</keyword>
<proteinExistence type="predicted"/>
<feature type="compositionally biased region" description="Basic and acidic residues" evidence="8">
    <location>
        <begin position="232"/>
        <end position="244"/>
    </location>
</feature>
<dbReference type="InterPro" id="IPR001849">
    <property type="entry name" value="PH_domain"/>
</dbReference>
<accession>A0A8C7Z0I4</accession>
<dbReference type="GO" id="GO:0015629">
    <property type="term" value="C:actin cytoskeleton"/>
    <property type="evidence" value="ECO:0007669"/>
    <property type="project" value="TreeGrafter"/>
</dbReference>
<keyword evidence="5" id="KW-0009">Actin-binding</keyword>
<feature type="compositionally biased region" description="Polar residues" evidence="8">
    <location>
        <begin position="752"/>
        <end position="772"/>
    </location>
</feature>
<evidence type="ECO:0000313" key="10">
    <source>
        <dbReference type="Ensembl" id="ENSOSIP00000036666.1"/>
    </source>
</evidence>
<reference evidence="10" key="1">
    <citation type="submission" date="2025-08" db="UniProtKB">
        <authorList>
            <consortium name="Ensembl"/>
        </authorList>
    </citation>
    <scope>IDENTIFICATION</scope>
</reference>
<keyword evidence="6" id="KW-0206">Cytoskeleton</keyword>
<evidence type="ECO:0000256" key="3">
    <source>
        <dbReference type="ARBA" id="ARBA00022553"/>
    </source>
</evidence>
<sequence length="1468" mass="164098">MSLSGNEPICPKFQPNVFDPSRCQECLRQRHLHSSAGETADAAAKQKALTEPENGTGTWTGPSRGGLLTPIQSQAEDRDTSSKDDSDSVSVVSSRWEVNGGHAGCEEASLCILSPDCELYICEDNYSTDSCLFQSEDFSSSVSAEEGYLPIPRRSNRFGMTRLDPPPHRPKPCGWMDEARGRDTFAGYSGLKQDREKRESGYFSLGKATGTRSLQENSSPIPYRHFERGHPIFGHRNVEPKDTVPFRNPNLGVASDRQIPDVLHDDQSMEVPPPDPYDVAVEVEAQVGPRSPSPTPFKIAESLASSGRKGFSRGNLSSQSSSFQQSGWKDSSRLNSALQSRSSSPSRGNQPFRRSESSATLNRQTFEGGRWAQRTVQESRSSLQAANGRRFESGTLPKNFKTLAGSVQSQSGAISDFRSTLRRADVNSSSSRQSTSRSSSPLKRDNNSLGHIPLRRTEVGSSSGRGPGSDSRSPSPSRRTESQRDSRSSSPRRNYNLSSYSTLCKSESVTSLNSRSHYGRCGSPIREGYGRESQALLHNLSSNGQDPEVLPVSPSSPRHDRPSKSILRKREPKANRNSQGLDSRSSSLGRRDQKNLSPNQHRRKEVDVSLRGETHDRRSSSPLKKSYEAPPQSLLYKPEANGRNREGYSPVPLRKDRDATDPRLLQKSARSSPFNGRNQSNVNLPQSMNSNHDPPGYSVLKTTLNGESNLSFQRKNSHSEKKYDSKRSPATWHGSAHSIRSSSQSRVPSTSKKPTNNSRTAFETSKTPNSIKSGLGRHRHEERSSSPSGKRVSNSARCPSPALQIPMHLHTSSQSSMESSEYSHVSAGSTGRDKEEYIMMADLPKVKMIHTREGAGTVGKSQSQQPVRRQELFKPASHSLSKHPSTDWEDTGDTERDWPHGGYLSRAQSYTSLQRSGSPTADEGSSWKNSHHRSDQMQPDLLNFKKGWMSKLDNSGEWKKHWFVLTDAGLKYYRDLTAEEKDDLDGEIDLKSCIKVSEFNVEKNYGFQIQTREAVFTLSAMTAGIRRNWIEVLKKCIQPSSSPDLTRLPDNSSDKENSHTHVPLSSRHAESPSAVSTPSLTQHRFDYVELSPVLASSSPLPASQRGAGEGHVREQSRWQEEVNMSSQWEAVLSRKGSGKGSNPRLRLEEEIERKWAELERMPLKEVSSLPPHGSRPSGQTANEALQREVASLRQQLGQLQQEGGGGDSLWGGCGPKAPCSRSLAAMERAHQQALEELQKQHERQIREMEREKERLLLEEMHDTARVMEALKKKHKEDLEKAVERLSAGLDLQASQEQQQAETQALKRELDGLSERYSQKCLELIRAEQINADREREVSRKERDMEQLRKENLDLKARLKEEMMRARSTCTDQGSEDAKDRIACELQVVLRMKDNEVQYLQKEMCCLRNELQFLSKEKQLACERFAEANVELSAVKARTEREIQNLKEHLRLAMLALQEGQKLGNSLDH</sequence>
<feature type="region of interest" description="Disordered" evidence="8">
    <location>
        <begin position="1163"/>
        <end position="1182"/>
    </location>
</feature>
<dbReference type="InterPro" id="IPR039597">
    <property type="entry name" value="M-RIP_PH"/>
</dbReference>
<feature type="compositionally biased region" description="Low complexity" evidence="8">
    <location>
        <begin position="317"/>
        <end position="326"/>
    </location>
</feature>
<feature type="compositionally biased region" description="Polar residues" evidence="8">
    <location>
        <begin position="787"/>
        <end position="797"/>
    </location>
</feature>
<evidence type="ECO:0000256" key="1">
    <source>
        <dbReference type="ARBA" id="ARBA00004245"/>
    </source>
</evidence>
<feature type="region of interest" description="Disordered" evidence="8">
    <location>
        <begin position="541"/>
        <end position="835"/>
    </location>
</feature>
<feature type="compositionally biased region" description="Low complexity" evidence="8">
    <location>
        <begin position="333"/>
        <end position="351"/>
    </location>
</feature>
<dbReference type="SMART" id="SM00233">
    <property type="entry name" value="PH"/>
    <property type="match status" value="1"/>
</dbReference>
<feature type="coiled-coil region" evidence="7">
    <location>
        <begin position="1182"/>
        <end position="1364"/>
    </location>
</feature>
<dbReference type="GO" id="GO:1900026">
    <property type="term" value="P:positive regulation of substrate adhesion-dependent cell spreading"/>
    <property type="evidence" value="ECO:0007669"/>
    <property type="project" value="TreeGrafter"/>
</dbReference>
<feature type="domain" description="PH" evidence="9">
    <location>
        <begin position="942"/>
        <end position="1038"/>
    </location>
</feature>
<feature type="compositionally biased region" description="Polar residues" evidence="8">
    <location>
        <begin position="700"/>
        <end position="714"/>
    </location>
</feature>
<dbReference type="InterPro" id="IPR011993">
    <property type="entry name" value="PH-like_dom_sf"/>
</dbReference>
<feature type="compositionally biased region" description="Basic and acidic residues" evidence="8">
    <location>
        <begin position="717"/>
        <end position="727"/>
    </location>
</feature>
<evidence type="ECO:0000256" key="2">
    <source>
        <dbReference type="ARBA" id="ARBA00022490"/>
    </source>
</evidence>
<feature type="compositionally biased region" description="Basic and acidic residues" evidence="8">
    <location>
        <begin position="478"/>
        <end position="487"/>
    </location>
</feature>
<feature type="compositionally biased region" description="Low complexity" evidence="8">
    <location>
        <begin position="578"/>
        <end position="588"/>
    </location>
</feature>
<protein>
    <recommendedName>
        <fullName evidence="9">PH domain-containing protein</fullName>
    </recommendedName>
</protein>
<feature type="compositionally biased region" description="Low complexity" evidence="8">
    <location>
        <begin position="488"/>
        <end position="499"/>
    </location>
</feature>
<dbReference type="InterPro" id="IPR052223">
    <property type="entry name" value="Actin_Cytoskeleton_Reg"/>
</dbReference>
<dbReference type="PANTHER" id="PTHR17271:SF10">
    <property type="entry name" value="TRIO AND F-ACTIN-BINDING PROTEIN"/>
    <property type="match status" value="1"/>
</dbReference>
<feature type="region of interest" description="Disordered" evidence="8">
    <location>
        <begin position="1041"/>
        <end position="1079"/>
    </location>
</feature>
<keyword evidence="11" id="KW-1185">Reference proteome</keyword>
<evidence type="ECO:0000256" key="4">
    <source>
        <dbReference type="ARBA" id="ARBA00023054"/>
    </source>
</evidence>
<evidence type="ECO:0000256" key="6">
    <source>
        <dbReference type="ARBA" id="ARBA00023212"/>
    </source>
</evidence>
<evidence type="ECO:0000259" key="9">
    <source>
        <dbReference type="PROSITE" id="PS50003"/>
    </source>
</evidence>
<dbReference type="Pfam" id="PF00169">
    <property type="entry name" value="PH"/>
    <property type="match status" value="1"/>
</dbReference>
<feature type="region of interest" description="Disordered" evidence="8">
    <location>
        <begin position="1097"/>
        <end position="1124"/>
    </location>
</feature>
<feature type="compositionally biased region" description="Low complexity" evidence="8">
    <location>
        <begin position="735"/>
        <end position="751"/>
    </location>
</feature>
<feature type="region of interest" description="Disordered" evidence="8">
    <location>
        <begin position="35"/>
        <end position="91"/>
    </location>
</feature>
<feature type="compositionally biased region" description="Polar residues" evidence="8">
    <location>
        <begin position="374"/>
        <end position="385"/>
    </location>
</feature>
<dbReference type="PANTHER" id="PTHR17271">
    <property type="entry name" value="PLECKSTRIN HOMOLOGY PH DOMAIN-CONTAINING PROTEIN"/>
    <property type="match status" value="1"/>
</dbReference>
<dbReference type="Proteomes" id="UP000694383">
    <property type="component" value="Unplaced"/>
</dbReference>
<feature type="region of interest" description="Disordered" evidence="8">
    <location>
        <begin position="287"/>
        <end position="499"/>
    </location>
</feature>
<feature type="compositionally biased region" description="Low complexity" evidence="8">
    <location>
        <begin position="460"/>
        <end position="477"/>
    </location>
</feature>
<dbReference type="CDD" id="cd13275">
    <property type="entry name" value="PH_M-RIP"/>
    <property type="match status" value="1"/>
</dbReference>
<feature type="region of interest" description="Disordered" evidence="8">
    <location>
        <begin position="874"/>
        <end position="935"/>
    </location>
</feature>
<evidence type="ECO:0000256" key="7">
    <source>
        <dbReference type="SAM" id="Coils"/>
    </source>
</evidence>
<feature type="compositionally biased region" description="Polar residues" evidence="8">
    <location>
        <begin position="906"/>
        <end position="919"/>
    </location>
</feature>
<keyword evidence="4 7" id="KW-0175">Coiled coil</keyword>
<feature type="coiled-coil region" evidence="7">
    <location>
        <begin position="1428"/>
        <end position="1455"/>
    </location>
</feature>
<dbReference type="GO" id="GO:0051015">
    <property type="term" value="F:actin filament binding"/>
    <property type="evidence" value="ECO:0007669"/>
    <property type="project" value="TreeGrafter"/>
</dbReference>
<dbReference type="Gene3D" id="2.30.29.30">
    <property type="entry name" value="Pleckstrin-homology domain (PH domain)/Phosphotyrosine-binding domain (PTB)"/>
    <property type="match status" value="1"/>
</dbReference>
<comment type="subcellular location">
    <subcellularLocation>
        <location evidence="1">Cytoplasm</location>
        <location evidence="1">Cytoskeleton</location>
    </subcellularLocation>
</comment>
<evidence type="ECO:0000313" key="11">
    <source>
        <dbReference type="Proteomes" id="UP000694383"/>
    </source>
</evidence>
<feature type="compositionally biased region" description="Low complexity" evidence="8">
    <location>
        <begin position="428"/>
        <end position="440"/>
    </location>
</feature>